<name>A0A0C2F161_9PEZI</name>
<feature type="chain" id="PRO_5002148556" evidence="1">
    <location>
        <begin position="25"/>
        <end position="389"/>
    </location>
</feature>
<keyword evidence="3" id="KW-1185">Reference proteome</keyword>
<dbReference type="SUPFAM" id="SSF63829">
    <property type="entry name" value="Calcium-dependent phosphotriesterase"/>
    <property type="match status" value="1"/>
</dbReference>
<dbReference type="GeneID" id="63676123"/>
<gene>
    <name evidence="2" type="ORF">SPBR_02899</name>
</gene>
<sequence>MRLFTTGVASLEIFSLWVAALAAATPVPDTWSSSLAKRHQRGRLDGCPDVHGGSFIINQYQLYPENADWDGDSCLVYFGSLWNATVAIYDPYIDDFITTLEFANVSHTGTEHIGGVAWDRFTGLVTILVGSAAPWATAGADVSGTDLVLKWDPNTQTTLWTVNLTATTQGLYGAFQDIETDKRGYTYVVGTYPGSILRINADGTEVIPWYGPLQTANTTIPGLGGLVALGPEGNLLLANDAGNGSIYRLDTRDPLAPRTLTEVPIVPDIRFNDTDAIYAPPMYNGTVLLVSSHAAGIQVLVSPDASWTTARHVGTIPNPPKDTAADVTNATIGSVVTAAVQIGPNAVYMIDEWLFDPWVPGEVAGNRTEFPMPDITAQIKTLLRLRKGV</sequence>
<dbReference type="AlphaFoldDB" id="A0A0C2F161"/>
<dbReference type="OrthoDB" id="4434395at2759"/>
<dbReference type="Proteomes" id="UP000031575">
    <property type="component" value="Unassembled WGS sequence"/>
</dbReference>
<evidence type="ECO:0000256" key="1">
    <source>
        <dbReference type="SAM" id="SignalP"/>
    </source>
</evidence>
<dbReference type="CDD" id="cd12811">
    <property type="entry name" value="MALA"/>
    <property type="match status" value="1"/>
</dbReference>
<evidence type="ECO:0000313" key="2">
    <source>
        <dbReference type="EMBL" id="KIH92609.1"/>
    </source>
</evidence>
<dbReference type="HOGENOM" id="CLU_052674_0_0_1"/>
<accession>A0A0C2F161</accession>
<evidence type="ECO:0000313" key="3">
    <source>
        <dbReference type="Proteomes" id="UP000031575"/>
    </source>
</evidence>
<dbReference type="VEuPathDB" id="FungiDB:SPBR_02899"/>
<feature type="signal peptide" evidence="1">
    <location>
        <begin position="1"/>
        <end position="24"/>
    </location>
</feature>
<dbReference type="RefSeq" id="XP_040620619.1">
    <property type="nucleotide sequence ID" value="XM_040761202.1"/>
</dbReference>
<organism evidence="2 3">
    <name type="scientific">Sporothrix brasiliensis 5110</name>
    <dbReference type="NCBI Taxonomy" id="1398154"/>
    <lineage>
        <taxon>Eukaryota</taxon>
        <taxon>Fungi</taxon>
        <taxon>Dikarya</taxon>
        <taxon>Ascomycota</taxon>
        <taxon>Pezizomycotina</taxon>
        <taxon>Sordariomycetes</taxon>
        <taxon>Sordariomycetidae</taxon>
        <taxon>Ophiostomatales</taxon>
        <taxon>Ophiostomataceae</taxon>
        <taxon>Sporothrix</taxon>
    </lineage>
</organism>
<dbReference type="InterPro" id="IPR054550">
    <property type="entry name" value="Mala_s_1-like"/>
</dbReference>
<keyword evidence="1" id="KW-0732">Signal</keyword>
<protein>
    <submittedName>
        <fullName evidence="2">Trichothecene biosynthesis enzyme</fullName>
    </submittedName>
</protein>
<comment type="caution">
    <text evidence="2">The sequence shown here is derived from an EMBL/GenBank/DDBJ whole genome shotgun (WGS) entry which is preliminary data.</text>
</comment>
<proteinExistence type="predicted"/>
<dbReference type="EMBL" id="AWTV01000006">
    <property type="protein sequence ID" value="KIH92609.1"/>
    <property type="molecule type" value="Genomic_DNA"/>
</dbReference>
<reference evidence="2 3" key="1">
    <citation type="journal article" date="2014" name="BMC Genomics">
        <title>Comparative genomics of the major fungal agents of human and animal Sporotrichosis: Sporothrix schenckii and Sporothrix brasiliensis.</title>
        <authorList>
            <person name="Teixeira M.M."/>
            <person name="de Almeida L.G."/>
            <person name="Kubitschek-Barreira P."/>
            <person name="Alves F.L."/>
            <person name="Kioshima E.S."/>
            <person name="Abadio A.K."/>
            <person name="Fernandes L."/>
            <person name="Derengowski L.S."/>
            <person name="Ferreira K.S."/>
            <person name="Souza R.C."/>
            <person name="Ruiz J.C."/>
            <person name="de Andrade N.C."/>
            <person name="Paes H.C."/>
            <person name="Nicola A.M."/>
            <person name="Albuquerque P."/>
            <person name="Gerber A.L."/>
            <person name="Martins V.P."/>
            <person name="Peconick L.D."/>
            <person name="Neto A.V."/>
            <person name="Chaucanez C.B."/>
            <person name="Silva P.A."/>
            <person name="Cunha O.L."/>
            <person name="de Oliveira F.F."/>
            <person name="dos Santos T.C."/>
            <person name="Barros A.L."/>
            <person name="Soares M.A."/>
            <person name="de Oliveira L.M."/>
            <person name="Marini M.M."/>
            <person name="Villalobos-Duno H."/>
            <person name="Cunha M.M."/>
            <person name="de Hoog S."/>
            <person name="da Silveira J.F."/>
            <person name="Henrissat B."/>
            <person name="Nino-Vega G.A."/>
            <person name="Cisalpino P.S."/>
            <person name="Mora-Montes H.M."/>
            <person name="Almeida S.R."/>
            <person name="Stajich J.E."/>
            <person name="Lopes-Bezerra L.M."/>
            <person name="Vasconcelos A.T."/>
            <person name="Felipe M.S."/>
        </authorList>
    </citation>
    <scope>NUCLEOTIDE SEQUENCE [LARGE SCALE GENOMIC DNA]</scope>
    <source>
        <strain evidence="2 3">5110</strain>
    </source>
</reference>